<evidence type="ECO:0000256" key="6">
    <source>
        <dbReference type="ARBA" id="ARBA00023054"/>
    </source>
</evidence>
<feature type="compositionally biased region" description="Basic and acidic residues" evidence="12">
    <location>
        <begin position="937"/>
        <end position="956"/>
    </location>
</feature>
<keyword evidence="6 11" id="KW-0175">Coiled coil</keyword>
<evidence type="ECO:0000256" key="7">
    <source>
        <dbReference type="ARBA" id="ARBA00023203"/>
    </source>
</evidence>
<dbReference type="Pfam" id="PF00400">
    <property type="entry name" value="WD40"/>
    <property type="match status" value="3"/>
</dbReference>
<dbReference type="InterPro" id="IPR052007">
    <property type="entry name" value="Bud4"/>
</dbReference>
<keyword evidence="3 10" id="KW-0853">WD repeat</keyword>
<feature type="repeat" description="WD" evidence="10">
    <location>
        <begin position="2057"/>
        <end position="2098"/>
    </location>
</feature>
<feature type="compositionally biased region" description="Basic and acidic residues" evidence="12">
    <location>
        <begin position="646"/>
        <end position="669"/>
    </location>
</feature>
<feature type="compositionally biased region" description="Polar residues" evidence="12">
    <location>
        <begin position="1229"/>
        <end position="1244"/>
    </location>
</feature>
<dbReference type="Pfam" id="PF08174">
    <property type="entry name" value="Anillin"/>
    <property type="match status" value="1"/>
</dbReference>
<dbReference type="GO" id="GO:0005525">
    <property type="term" value="F:GTP binding"/>
    <property type="evidence" value="ECO:0007669"/>
    <property type="project" value="TreeGrafter"/>
</dbReference>
<dbReference type="Gene3D" id="2.130.10.10">
    <property type="entry name" value="YVTN repeat-like/Quinoprotein amine dehydrogenase"/>
    <property type="match status" value="1"/>
</dbReference>
<feature type="compositionally biased region" description="Basic residues" evidence="12">
    <location>
        <begin position="1252"/>
        <end position="1261"/>
    </location>
</feature>
<dbReference type="GO" id="GO:0030479">
    <property type="term" value="C:actin cortical patch"/>
    <property type="evidence" value="ECO:0007669"/>
    <property type="project" value="UniProtKB-ARBA"/>
</dbReference>
<dbReference type="InterPro" id="IPR015943">
    <property type="entry name" value="WD40/YVTN_repeat-like_dom_sf"/>
</dbReference>
<dbReference type="PROSITE" id="PS50294">
    <property type="entry name" value="WD_REPEATS_REGION"/>
    <property type="match status" value="3"/>
</dbReference>
<keyword evidence="8" id="KW-0131">Cell cycle</keyword>
<comment type="similarity">
    <text evidence="1">Belongs to the WD repeat coronin family.</text>
</comment>
<evidence type="ECO:0000256" key="8">
    <source>
        <dbReference type="ARBA" id="ARBA00023306"/>
    </source>
</evidence>
<dbReference type="FunFam" id="2.130.10.10:FF:000197">
    <property type="entry name" value="Coronin"/>
    <property type="match status" value="1"/>
</dbReference>
<feature type="compositionally biased region" description="Polar residues" evidence="12">
    <location>
        <begin position="364"/>
        <end position="374"/>
    </location>
</feature>
<evidence type="ECO:0000256" key="11">
    <source>
        <dbReference type="SAM" id="Coils"/>
    </source>
</evidence>
<dbReference type="PROSITE" id="PS50082">
    <property type="entry name" value="WD_REPEATS_2"/>
    <property type="match status" value="3"/>
</dbReference>
<dbReference type="InterPro" id="IPR011993">
    <property type="entry name" value="PH-like_dom_sf"/>
</dbReference>
<feature type="compositionally biased region" description="Polar residues" evidence="12">
    <location>
        <begin position="248"/>
        <end position="279"/>
    </location>
</feature>
<dbReference type="Pfam" id="PF16300">
    <property type="entry name" value="WD40_4"/>
    <property type="match status" value="1"/>
</dbReference>
<evidence type="ECO:0000256" key="10">
    <source>
        <dbReference type="PROSITE-ProRule" id="PRU00221"/>
    </source>
</evidence>
<feature type="compositionally biased region" description="Low complexity" evidence="12">
    <location>
        <begin position="382"/>
        <end position="405"/>
    </location>
</feature>
<feature type="compositionally biased region" description="Polar residues" evidence="12">
    <location>
        <begin position="2402"/>
        <end position="2429"/>
    </location>
</feature>
<dbReference type="KEGG" id="clup:CLUP02_03963"/>
<feature type="compositionally biased region" description="Polar residues" evidence="12">
    <location>
        <begin position="487"/>
        <end position="496"/>
    </location>
</feature>
<dbReference type="InterPro" id="IPR020472">
    <property type="entry name" value="WD40_PAC1"/>
</dbReference>
<feature type="region of interest" description="Disordered" evidence="12">
    <location>
        <begin position="484"/>
        <end position="776"/>
    </location>
</feature>
<dbReference type="Gene3D" id="2.30.29.30">
    <property type="entry name" value="Pleckstrin-homology domain (PH domain)/Phosphotyrosine-binding domain (PTB)"/>
    <property type="match status" value="1"/>
</dbReference>
<feature type="compositionally biased region" description="Basic and acidic residues" evidence="12">
    <location>
        <begin position="1083"/>
        <end position="1092"/>
    </location>
</feature>
<feature type="domain" description="PH" evidence="13">
    <location>
        <begin position="1567"/>
        <end position="1688"/>
    </location>
</feature>
<feature type="compositionally biased region" description="Polar residues" evidence="12">
    <location>
        <begin position="683"/>
        <end position="696"/>
    </location>
</feature>
<dbReference type="Pfam" id="PF00169">
    <property type="entry name" value="PH"/>
    <property type="match status" value="1"/>
</dbReference>
<feature type="repeat" description="WD" evidence="10">
    <location>
        <begin position="2015"/>
        <end position="2057"/>
    </location>
</feature>
<dbReference type="PRINTS" id="PR00320">
    <property type="entry name" value="GPROTEINBRPT"/>
</dbReference>
<feature type="compositionally biased region" description="Acidic residues" evidence="12">
    <location>
        <begin position="1037"/>
        <end position="1046"/>
    </location>
</feature>
<dbReference type="PROSITE" id="PS00678">
    <property type="entry name" value="WD_REPEATS_1"/>
    <property type="match status" value="2"/>
</dbReference>
<feature type="repeat" description="WD" evidence="10">
    <location>
        <begin position="1959"/>
        <end position="2001"/>
    </location>
</feature>
<evidence type="ECO:0000313" key="15">
    <source>
        <dbReference type="Proteomes" id="UP000830671"/>
    </source>
</evidence>
<feature type="compositionally biased region" description="Polar residues" evidence="12">
    <location>
        <begin position="601"/>
        <end position="610"/>
    </location>
</feature>
<dbReference type="GO" id="GO:0051301">
    <property type="term" value="P:cell division"/>
    <property type="evidence" value="ECO:0007669"/>
    <property type="project" value="UniProtKB-KW"/>
</dbReference>
<dbReference type="SMART" id="SM01167">
    <property type="entry name" value="DUF1900"/>
    <property type="match status" value="1"/>
</dbReference>
<feature type="region of interest" description="Disordered" evidence="12">
    <location>
        <begin position="200"/>
        <end position="313"/>
    </location>
</feature>
<feature type="compositionally biased region" description="Low complexity" evidence="12">
    <location>
        <begin position="2364"/>
        <end position="2381"/>
    </location>
</feature>
<feature type="region of interest" description="Disordered" evidence="12">
    <location>
        <begin position="1166"/>
        <end position="1277"/>
    </location>
</feature>
<dbReference type="PROSITE" id="PS50003">
    <property type="entry name" value="PH_DOMAIN"/>
    <property type="match status" value="1"/>
</dbReference>
<feature type="compositionally biased region" description="Low complexity" evidence="12">
    <location>
        <begin position="744"/>
        <end position="763"/>
    </location>
</feature>
<reference evidence="14" key="1">
    <citation type="journal article" date="2021" name="Mol. Plant Microbe Interact.">
        <title>Complete Genome Sequence of the Plant-Pathogenic Fungus Colletotrichum lupini.</title>
        <authorList>
            <person name="Baroncelli R."/>
            <person name="Pensec F."/>
            <person name="Da Lio D."/>
            <person name="Boufleur T."/>
            <person name="Vicente I."/>
            <person name="Sarrocco S."/>
            <person name="Picot A."/>
            <person name="Baraldi E."/>
            <person name="Sukno S."/>
            <person name="Thon M."/>
            <person name="Le Floch G."/>
        </authorList>
    </citation>
    <scope>NUCLEOTIDE SEQUENCE</scope>
    <source>
        <strain evidence="14">IMI 504893</strain>
    </source>
</reference>
<dbReference type="InterPro" id="IPR001849">
    <property type="entry name" value="PH_domain"/>
</dbReference>
<feature type="region of interest" description="Disordered" evidence="12">
    <location>
        <begin position="1083"/>
        <end position="1103"/>
    </location>
</feature>
<dbReference type="GO" id="GO:0003779">
    <property type="term" value="F:actin binding"/>
    <property type="evidence" value="ECO:0007669"/>
    <property type="project" value="UniProtKB-KW"/>
</dbReference>
<evidence type="ECO:0000256" key="5">
    <source>
        <dbReference type="ARBA" id="ARBA00022737"/>
    </source>
</evidence>
<feature type="compositionally biased region" description="Polar residues" evidence="12">
    <location>
        <begin position="1168"/>
        <end position="1186"/>
    </location>
</feature>
<dbReference type="InterPro" id="IPR015048">
    <property type="entry name" value="DUF1899"/>
</dbReference>
<feature type="compositionally biased region" description="Basic and acidic residues" evidence="12">
    <location>
        <begin position="1217"/>
        <end position="1226"/>
    </location>
</feature>
<feature type="compositionally biased region" description="Polar residues" evidence="12">
    <location>
        <begin position="2329"/>
        <end position="2339"/>
    </location>
</feature>
<dbReference type="SUPFAM" id="SSF50978">
    <property type="entry name" value="WD40 repeat-like"/>
    <property type="match status" value="1"/>
</dbReference>
<feature type="compositionally biased region" description="Basic and acidic residues" evidence="12">
    <location>
        <begin position="511"/>
        <end position="521"/>
    </location>
</feature>
<feature type="region of interest" description="Disordered" evidence="12">
    <location>
        <begin position="2291"/>
        <end position="2429"/>
    </location>
</feature>
<keyword evidence="2" id="KW-0597">Phosphoprotein</keyword>
<dbReference type="PANTHER" id="PTHR36100:SF1">
    <property type="entry name" value="BUD SITE SELECTION PROTEIN 4"/>
    <property type="match status" value="1"/>
</dbReference>
<evidence type="ECO:0000256" key="2">
    <source>
        <dbReference type="ARBA" id="ARBA00022553"/>
    </source>
</evidence>
<evidence type="ECO:0000259" key="13">
    <source>
        <dbReference type="PROSITE" id="PS50003"/>
    </source>
</evidence>
<feature type="compositionally biased region" description="Acidic residues" evidence="12">
    <location>
        <begin position="2346"/>
        <end position="2359"/>
    </location>
</feature>
<evidence type="ECO:0000313" key="14">
    <source>
        <dbReference type="EMBL" id="UQC78486.1"/>
    </source>
</evidence>
<evidence type="ECO:0000256" key="3">
    <source>
        <dbReference type="ARBA" id="ARBA00022574"/>
    </source>
</evidence>
<dbReference type="SMART" id="SM01166">
    <property type="entry name" value="DUF1899"/>
    <property type="match status" value="1"/>
</dbReference>
<feature type="coiled-coil region" evidence="11">
    <location>
        <begin position="1422"/>
        <end position="1450"/>
    </location>
</feature>
<keyword evidence="7" id="KW-0009">Actin-binding</keyword>
<dbReference type="Pfam" id="PF08953">
    <property type="entry name" value="DUF1899"/>
    <property type="match status" value="1"/>
</dbReference>
<feature type="compositionally biased region" description="Pro residues" evidence="12">
    <location>
        <begin position="2300"/>
        <end position="2327"/>
    </location>
</feature>
<feature type="compositionally biased region" description="Basic and acidic residues" evidence="12">
    <location>
        <begin position="541"/>
        <end position="552"/>
    </location>
</feature>
<name>A0A9Q8WCV1_9PEZI</name>
<dbReference type="InterPro" id="IPR001680">
    <property type="entry name" value="WD40_rpt"/>
</dbReference>
<keyword evidence="5" id="KW-0677">Repeat</keyword>
<evidence type="ECO:0000256" key="9">
    <source>
        <dbReference type="ARBA" id="ARBA00062568"/>
    </source>
</evidence>
<dbReference type="InterPro" id="IPR012966">
    <property type="entry name" value="AHD"/>
</dbReference>
<feature type="compositionally biased region" description="Acidic residues" evidence="12">
    <location>
        <begin position="898"/>
        <end position="911"/>
    </location>
</feature>
<dbReference type="SMART" id="SM00320">
    <property type="entry name" value="WD40"/>
    <property type="match status" value="4"/>
</dbReference>
<accession>A0A9Q8WCV1</accession>
<comment type="subunit">
    <text evidence="9">Binds to F-actin.</text>
</comment>
<keyword evidence="15" id="KW-1185">Reference proteome</keyword>
<evidence type="ECO:0000256" key="4">
    <source>
        <dbReference type="ARBA" id="ARBA00022618"/>
    </source>
</evidence>
<dbReference type="InterPro" id="IPR019775">
    <property type="entry name" value="WD40_repeat_CS"/>
</dbReference>
<sequence length="2485" mass="275766">MAGWMLGFEKPAAACGLPTTPRPNAPVKGTSNATDKELPSLFVYFFPSAYQSSSPRLNVNSYRPLPLNNTRPHRRITTQRPVHPLVVSHHNRRQERYPITSSSPSIPILRLCPFQSSATHTELPFDYDPNRHLTAHIPESHPRREKSNIHSSRQKSFYRIFPFVRVCLTSDFLSSIDRHYHHVLRLSPPKCACAVTTTSHKMASSEDPVHPLRISKGSSTPGSPPPTKASTGIPRPLSELSPSDLRRNSPSFKQPSKKMTLNTDSSPFQSSPLETTTSPRLFWQKRNLDSISTENSGLYGGARHGSPSPTRRTSIERLQRASRVKNSNILALEQKQEYDPTRVPQIERPLAKHSGPSYDGTTTIINGLRSSDSLNRGIGHQRNNSSRSSIPIFSPTTSPTKGSTPMQINPANPPRSPGKDQGSPIKSSLSRSNFKSSFDPETGTWSADTSFDDRELPSGKSLHRHAKSVTFDAAPPQINEYEMATPDISSIGSNSREGSFDSMDDEDDEDGHYHFGDHDMEGDSFDASLEDTDKTPVVGPDDWRQSAERMEDPFDGSPMPDALPPRIGRTEHTRSDSSTSDHRPLPPLPGMGSPARGSPAFSDSRSSPGLSATAERMVGAHRSLPPPPPAAASKNEIQSIGNGKMTLEERLKLMMLSDDHKSANEQQRERRLRRGAQRDRIQSPASDTETAESSMLSADADEADDTIGDISALEDYELPSRISRESIMRRVNGGANDQGGDYFSSPAPSSSPERPSPERLLPLPLDPDVPIPSTEDSILDDISELSDEGSVIIHRDEASDVDTESITDFYARSDIDENDADSASHYSDGPARQPEVTQVDEDILTPRAASPFQTFDLASEIRPLELKSDKGFSSPEQRAVSPADLPVRELTPETKVEEDIEPTSEPQDEVVEQPQPEPEVEKEPSPEMTVDAPVDTASERKHSLPEFHDEGRDNEFSKGLQSFMLPPPPEPSAEEVEELQPPPKMTEHQAEMQRPVTPKHLSKPDYDGSGWGDPEDEEYEEEPGTPESVIHRPMSDSESEVFDELPMESPAIPERQATIKASGSKLKTRPSNTPSDIIAMREARRQVSREVPDIPAIPERHRNRLSRDLQGEPTIHDDEEFVDRRSSFKKRSLTLDLDFGLSLDQDFDRVIEQQKVAFSQLVPKSRIASGSTSRQVSKPTATTNKIISPDRKESQNANQKNQRGYLMRQNTKVVTASDKESSDMWKTRSAGNSPVKTDRPQSWTVEPWNGRPRQKSIRRRANTSGPVPPMPGQESNAQTLNPLAEEDLNPELATEESGERGRLFVKVLGVKDLDLPIPRSMFHPPKPHLQITDNCLAERTWFSLTLDNGVHCVTTAWLELARNAPVGQEFELVVPNDLEFQLTLNVKLEKPAPAKKVIVQSPTKASKPKTSTFSRVFASPKKRKEMELRQREEEERVAAEQQKAAQARQMKVAPTAWDLLSPLAAEDGSFARSYVCLKEHESRCYGRPYVVDVACFNEWATEEATFASSVKSKRGNTAVVRRAPYKIGKLELQLLFVPRPKGSTEEDMPKSMNSCIRELKAAEERLAKNWEGHLSQQGGDCPYWRRRYFKLVGQKLTAYHEATRQPRATINLANAKRLIDDRRALTERETTGKGGRRRRSAFAEEEEGYMFVEEGFRIRFNNGETIDFYADTAEDKQGWLLALTDLIGTGRGDSEDDVGGSRKQGKWCELILKREEALRRRQEGRRVHSLMGRHGMIYDSLGPGVRDRIIMLSLVRCCDDFDICCLVYLGHNPRAIEFTLGPVKGSHGGAAGRGSFTKVSIRTEGNVQRHELQWAGSSSRRAAAPTSYLITPNPPLLDHQEIAGYVAFPYTALHIVCLFLYRPLTLLPPATRVFQNINHPQWRAALCERRNIVGHVFGKPTRKEFCYDNLHISRNAWDTNLVKANPDYLSVNWDAGGGGAFAVIPLGEKGKVPDQIPLFRGHTATVLDTDWNPFNDRVIASGSEDGKVFLWQVPENFTLYTDADEPADVSPVSKLAGHSRKVGQVQFNPAAENILASASGDFTIKLWDITTGSPTHTLKHNDIVQSLSWNASGSMLVTTSRDKKIRVWDVRAEKPVHEAPGHPGAKNSRAVWMGEHNRFATAGFSRMSERQLALWEPGRSEPIGGFSMLDSISGVIMPFWDDGSNCLYLAGKGDGNIRYYEYENDKFEYLSEYKSAEPQRGIAFVPRRGINVHENEVMRAYKTVNDSYIEPISFTVPRRAETFQSDIFPPATGLKPAVSAKDWLDGKTGIPSKIDLESVYEGTAPKEVASDYKPPVIASAPPPAAKPAPKPAPAPEPTPVARSPPPSMKEQQASMSNMANKFKDDEPAEPEDEDDDSSFEEVQRPAQRAAAPAAAPAPVRAEPAKIPSPIKAASPAQVKSPPAQQSPVKPASANSPASSTHIESSLDQIRQMLEQQTKLIGKQNDKISKLSDEVEGLKRKVNAGGSQDQSERIRQLELELEAARS</sequence>
<dbReference type="RefSeq" id="XP_049140123.1">
    <property type="nucleotide sequence ID" value="XM_049282980.1"/>
</dbReference>
<gene>
    <name evidence="14" type="ORF">CLUP02_03963</name>
</gene>
<evidence type="ECO:0000256" key="12">
    <source>
        <dbReference type="SAM" id="MobiDB-lite"/>
    </source>
</evidence>
<feature type="region of interest" description="Disordered" evidence="12">
    <location>
        <begin position="810"/>
        <end position="1054"/>
    </location>
</feature>
<dbReference type="PANTHER" id="PTHR36100">
    <property type="entry name" value="BUD SITE SELECTION PROTEIN 4"/>
    <property type="match status" value="1"/>
</dbReference>
<proteinExistence type="inferred from homology"/>
<feature type="region of interest" description="Disordered" evidence="12">
    <location>
        <begin position="364"/>
        <end position="463"/>
    </location>
</feature>
<dbReference type="InterPro" id="IPR036322">
    <property type="entry name" value="WD40_repeat_dom_sf"/>
</dbReference>
<dbReference type="Proteomes" id="UP000830671">
    <property type="component" value="Chromosome 2"/>
</dbReference>
<dbReference type="FunFam" id="2.30.29.30:FF:000311">
    <property type="entry name" value="GTP binding protein (Bud4)"/>
    <property type="match status" value="1"/>
</dbReference>
<feature type="compositionally biased region" description="Basic and acidic residues" evidence="12">
    <location>
        <begin position="886"/>
        <end position="897"/>
    </location>
</feature>
<organism evidence="14 15">
    <name type="scientific">Colletotrichum lupini</name>
    <dbReference type="NCBI Taxonomy" id="145971"/>
    <lineage>
        <taxon>Eukaryota</taxon>
        <taxon>Fungi</taxon>
        <taxon>Dikarya</taxon>
        <taxon>Ascomycota</taxon>
        <taxon>Pezizomycotina</taxon>
        <taxon>Sordariomycetes</taxon>
        <taxon>Hypocreomycetidae</taxon>
        <taxon>Glomerellales</taxon>
        <taxon>Glomerellaceae</taxon>
        <taxon>Colletotrichum</taxon>
        <taxon>Colletotrichum acutatum species complex</taxon>
    </lineage>
</organism>
<feature type="compositionally biased region" description="Acidic residues" evidence="12">
    <location>
        <begin position="699"/>
        <end position="717"/>
    </location>
</feature>
<dbReference type="SUPFAM" id="SSF50729">
    <property type="entry name" value="PH domain-like"/>
    <property type="match status" value="1"/>
</dbReference>
<feature type="compositionally biased region" description="Low complexity" evidence="12">
    <location>
        <begin position="426"/>
        <end position="437"/>
    </location>
</feature>
<feature type="compositionally biased region" description="Basic and acidic residues" evidence="12">
    <location>
        <begin position="568"/>
        <end position="584"/>
    </location>
</feature>
<dbReference type="EMBL" id="CP019474">
    <property type="protein sequence ID" value="UQC78486.1"/>
    <property type="molecule type" value="Genomic_DNA"/>
</dbReference>
<feature type="compositionally biased region" description="Polar residues" evidence="12">
    <location>
        <begin position="1195"/>
        <end position="1214"/>
    </location>
</feature>
<feature type="compositionally biased region" description="Acidic residues" evidence="12">
    <location>
        <begin position="1013"/>
        <end position="1024"/>
    </location>
</feature>
<protein>
    <submittedName>
        <fullName evidence="14">PH domain-containing protein</fullName>
    </submittedName>
</protein>
<dbReference type="GeneID" id="73337990"/>
<dbReference type="SMART" id="SM00233">
    <property type="entry name" value="PH"/>
    <property type="match status" value="1"/>
</dbReference>
<keyword evidence="4" id="KW-0132">Cell division</keyword>
<evidence type="ECO:0000256" key="1">
    <source>
        <dbReference type="ARBA" id="ARBA00009482"/>
    </source>
</evidence>
<feature type="coiled-coil region" evidence="11">
    <location>
        <begin position="2433"/>
        <end position="2460"/>
    </location>
</feature>